<evidence type="ECO:0000313" key="8">
    <source>
        <dbReference type="Proteomes" id="UP001221413"/>
    </source>
</evidence>
<dbReference type="EMBL" id="JAQGDS010000003">
    <property type="protein sequence ID" value="KAJ6261949.1"/>
    <property type="molecule type" value="Genomic_DNA"/>
</dbReference>
<dbReference type="GO" id="GO:0000340">
    <property type="term" value="F:RNA 7-methylguanosine cap binding"/>
    <property type="evidence" value="ECO:0007669"/>
    <property type="project" value="TreeGrafter"/>
</dbReference>
<dbReference type="PANTHER" id="PTHR11960:SF66">
    <property type="entry name" value="EUKARYOTIC TRANSLATION INITIATION FACTOR 4E TYPE 3"/>
    <property type="match status" value="1"/>
</dbReference>
<dbReference type="Proteomes" id="UP001221413">
    <property type="component" value="Unassembled WGS sequence"/>
</dbReference>
<evidence type="ECO:0000256" key="1">
    <source>
        <dbReference type="ARBA" id="ARBA00022540"/>
    </source>
</evidence>
<keyword evidence="8" id="KW-1185">Reference proteome</keyword>
<proteinExistence type="inferred from homology"/>
<keyword evidence="3 5" id="KW-0694">RNA-binding</keyword>
<evidence type="ECO:0000256" key="5">
    <source>
        <dbReference type="RuleBase" id="RU004374"/>
    </source>
</evidence>
<evidence type="ECO:0000256" key="3">
    <source>
        <dbReference type="ARBA" id="ARBA00022884"/>
    </source>
</evidence>
<keyword evidence="4 5" id="KW-0648">Protein biosynthesis</keyword>
<dbReference type="Pfam" id="PF01652">
    <property type="entry name" value="IF4E"/>
    <property type="match status" value="1"/>
</dbReference>
<dbReference type="GO" id="GO:0006417">
    <property type="term" value="P:regulation of translation"/>
    <property type="evidence" value="ECO:0007669"/>
    <property type="project" value="UniProtKB-KW"/>
</dbReference>
<dbReference type="PANTHER" id="PTHR11960">
    <property type="entry name" value="EUKARYOTIC TRANSLATION INITIATION FACTOR 4E RELATED"/>
    <property type="match status" value="1"/>
</dbReference>
<evidence type="ECO:0000256" key="6">
    <source>
        <dbReference type="SAM" id="MobiDB-lite"/>
    </source>
</evidence>
<accession>A0AAD6J1K9</accession>
<feature type="compositionally biased region" description="Low complexity" evidence="6">
    <location>
        <begin position="43"/>
        <end position="68"/>
    </location>
</feature>
<keyword evidence="1 5" id="KW-0396">Initiation factor</keyword>
<dbReference type="InterPro" id="IPR001040">
    <property type="entry name" value="TIF_eIF_4E"/>
</dbReference>
<dbReference type="AlphaFoldDB" id="A0AAD6J1K9"/>
<feature type="region of interest" description="Disordered" evidence="6">
    <location>
        <begin position="34"/>
        <end position="70"/>
    </location>
</feature>
<keyword evidence="2" id="KW-0810">Translation regulation</keyword>
<name>A0AAD6J1K9_DREDA</name>
<comment type="caution">
    <text evidence="7">The sequence shown here is derived from an EMBL/GenBank/DDBJ whole genome shotgun (WGS) entry which is preliminary data.</text>
</comment>
<dbReference type="GO" id="GO:0016281">
    <property type="term" value="C:eukaryotic translation initiation factor 4F complex"/>
    <property type="evidence" value="ECO:0007669"/>
    <property type="project" value="TreeGrafter"/>
</dbReference>
<dbReference type="Gene3D" id="3.30.760.10">
    <property type="entry name" value="RNA Cap, Translation Initiation Factor Eif4e"/>
    <property type="match status" value="1"/>
</dbReference>
<reference evidence="7" key="1">
    <citation type="submission" date="2023-01" db="EMBL/GenBank/DDBJ databases">
        <title>The chitinases involved in constricting ring structure development in the nematode-trapping fungus Drechslerella dactyloides.</title>
        <authorList>
            <person name="Wang R."/>
            <person name="Zhang L."/>
            <person name="Tang P."/>
            <person name="Li S."/>
            <person name="Liang L."/>
        </authorList>
    </citation>
    <scope>NUCLEOTIDE SEQUENCE</scope>
    <source>
        <strain evidence="7">YMF1.00031</strain>
    </source>
</reference>
<gene>
    <name evidence="7" type="ORF">Dda_2748</name>
</gene>
<sequence>MAGPPLPRSYKLDYIHSHIQVLYTMATTTPVPSLHVNGAKSHSPPAASPDASSSGNSPGSSPTNDGSPVIERMGNRAELRHTMLKKLRPLPLRHEWTFWHDKYHTESASSAAAAGSDSYASQLKELAHISTIQDFWQVFNNTPFESLALRDSLLMFKKNVKPIWEDPRNNKGGAWTFRISKASNNSSEFWKETLMMAIGEVLQEVVEKGDDICGVSISVRFNAHLVLIWHRDGSNQKSIDAILNRVLGSLAPELRPPPQNYYYKKHSEHKGYKALEDTSSAAKK</sequence>
<evidence type="ECO:0000313" key="7">
    <source>
        <dbReference type="EMBL" id="KAJ6261949.1"/>
    </source>
</evidence>
<protein>
    <submittedName>
        <fullName evidence="7">Eukaryotic translation initiation factor</fullName>
    </submittedName>
</protein>
<dbReference type="GO" id="GO:0003743">
    <property type="term" value="F:translation initiation factor activity"/>
    <property type="evidence" value="ECO:0007669"/>
    <property type="project" value="UniProtKB-KW"/>
</dbReference>
<dbReference type="InterPro" id="IPR023398">
    <property type="entry name" value="TIF_eIF4e-like"/>
</dbReference>
<dbReference type="SUPFAM" id="SSF55418">
    <property type="entry name" value="eIF4e-like"/>
    <property type="match status" value="1"/>
</dbReference>
<evidence type="ECO:0000256" key="4">
    <source>
        <dbReference type="ARBA" id="ARBA00022917"/>
    </source>
</evidence>
<organism evidence="7 8">
    <name type="scientific">Drechslerella dactyloides</name>
    <name type="common">Nematode-trapping fungus</name>
    <name type="synonym">Arthrobotrys dactyloides</name>
    <dbReference type="NCBI Taxonomy" id="74499"/>
    <lineage>
        <taxon>Eukaryota</taxon>
        <taxon>Fungi</taxon>
        <taxon>Dikarya</taxon>
        <taxon>Ascomycota</taxon>
        <taxon>Pezizomycotina</taxon>
        <taxon>Orbiliomycetes</taxon>
        <taxon>Orbiliales</taxon>
        <taxon>Orbiliaceae</taxon>
        <taxon>Drechslerella</taxon>
    </lineage>
</organism>
<comment type="similarity">
    <text evidence="5">Belongs to the eukaryotic initiation factor 4E family.</text>
</comment>
<evidence type="ECO:0000256" key="2">
    <source>
        <dbReference type="ARBA" id="ARBA00022845"/>
    </source>
</evidence>